<sequence length="182" mass="20773">MNAPMKKAVLTVGSLVFLAIPSANSAERDAPLDPSCAIVNRAYANTRATELYGGLMFEAKADGSYVPIREYRFRKNAVFRRWVPGEWREERRVNPPLSYSSGPRFSDCRQIDSPTPQSKPGRYAAKWYGAPYTGKVEVWLMPDELKLERVLVTYDEHFRPAPYVSQLELFSYDPDNTEFPKP</sequence>
<name>A0ACC5T1C0_ENSAD</name>
<comment type="caution">
    <text evidence="1">The sequence shown here is derived from an EMBL/GenBank/DDBJ whole genome shotgun (WGS) entry which is preliminary data.</text>
</comment>
<protein>
    <submittedName>
        <fullName evidence="1">Uncharacterized protein</fullName>
    </submittedName>
</protein>
<keyword evidence="2" id="KW-1185">Reference proteome</keyword>
<accession>A0ACC5T1C0</accession>
<evidence type="ECO:0000313" key="1">
    <source>
        <dbReference type="EMBL" id="MBP1874917.1"/>
    </source>
</evidence>
<dbReference type="EMBL" id="JAGGJR010000008">
    <property type="protein sequence ID" value="MBP1874917.1"/>
    <property type="molecule type" value="Genomic_DNA"/>
</dbReference>
<dbReference type="Proteomes" id="UP000823773">
    <property type="component" value="Unassembled WGS sequence"/>
</dbReference>
<reference evidence="1" key="1">
    <citation type="submission" date="2021-03" db="EMBL/GenBank/DDBJ databases">
        <title>Genomic Encyclopedia of Type Strains, Phase IV (KMG-IV): sequencing the most valuable type-strain genomes for metagenomic binning, comparative biology and taxonomic classification.</title>
        <authorList>
            <person name="Goeker M."/>
        </authorList>
    </citation>
    <scope>NUCLEOTIDE SEQUENCE</scope>
    <source>
        <strain evidence="1">DSM 18131</strain>
    </source>
</reference>
<organism evidence="1 2">
    <name type="scientific">Ensifer adhaerens</name>
    <name type="common">Sinorhizobium morelense</name>
    <dbReference type="NCBI Taxonomy" id="106592"/>
    <lineage>
        <taxon>Bacteria</taxon>
        <taxon>Pseudomonadati</taxon>
        <taxon>Pseudomonadota</taxon>
        <taxon>Alphaproteobacteria</taxon>
        <taxon>Hyphomicrobiales</taxon>
        <taxon>Rhizobiaceae</taxon>
        <taxon>Sinorhizobium/Ensifer group</taxon>
        <taxon>Ensifer</taxon>
    </lineage>
</organism>
<evidence type="ECO:0000313" key="2">
    <source>
        <dbReference type="Proteomes" id="UP000823773"/>
    </source>
</evidence>
<proteinExistence type="predicted"/>
<gene>
    <name evidence="1" type="ORF">J2Z19_004650</name>
</gene>